<evidence type="ECO:0000256" key="1">
    <source>
        <dbReference type="ARBA" id="ARBA00004196"/>
    </source>
</evidence>
<evidence type="ECO:0000256" key="2">
    <source>
        <dbReference type="ARBA" id="ARBA00007639"/>
    </source>
</evidence>
<feature type="signal peptide" evidence="4">
    <location>
        <begin position="1"/>
        <end position="30"/>
    </location>
</feature>
<feature type="domain" description="Periplasmic binding protein" evidence="5">
    <location>
        <begin position="57"/>
        <end position="310"/>
    </location>
</feature>
<dbReference type="InterPro" id="IPR025997">
    <property type="entry name" value="SBP_2_dom"/>
</dbReference>
<dbReference type="EMBL" id="BMGR01000019">
    <property type="protein sequence ID" value="GGG22911.1"/>
    <property type="molecule type" value="Genomic_DNA"/>
</dbReference>
<reference evidence="6" key="1">
    <citation type="journal article" date="2014" name="Int. J. Syst. Evol. Microbiol.">
        <title>Complete genome sequence of Corynebacterium casei LMG S-19264T (=DSM 44701T), isolated from a smear-ripened cheese.</title>
        <authorList>
            <consortium name="US DOE Joint Genome Institute (JGI-PGF)"/>
            <person name="Walter F."/>
            <person name="Albersmeier A."/>
            <person name="Kalinowski J."/>
            <person name="Ruckert C."/>
        </authorList>
    </citation>
    <scope>NUCLEOTIDE SEQUENCE</scope>
    <source>
        <strain evidence="6">CGMCC 1.12987</strain>
    </source>
</reference>
<dbReference type="Proteomes" id="UP000644756">
    <property type="component" value="Unassembled WGS sequence"/>
</dbReference>
<evidence type="ECO:0000313" key="6">
    <source>
        <dbReference type="EMBL" id="GGG22911.1"/>
    </source>
</evidence>
<proteinExistence type="inferred from homology"/>
<name>A0A917G5M7_9BACL</name>
<organism evidence="6 7">
    <name type="scientific">Paenibacillus abyssi</name>
    <dbReference type="NCBI Taxonomy" id="1340531"/>
    <lineage>
        <taxon>Bacteria</taxon>
        <taxon>Bacillati</taxon>
        <taxon>Bacillota</taxon>
        <taxon>Bacilli</taxon>
        <taxon>Bacillales</taxon>
        <taxon>Paenibacillaceae</taxon>
        <taxon>Paenibacillus</taxon>
    </lineage>
</organism>
<dbReference type="PANTHER" id="PTHR46847:SF1">
    <property type="entry name" value="D-ALLOSE-BINDING PERIPLASMIC PROTEIN-RELATED"/>
    <property type="match status" value="1"/>
</dbReference>
<dbReference type="Gene3D" id="3.40.50.2300">
    <property type="match status" value="2"/>
</dbReference>
<comment type="subcellular location">
    <subcellularLocation>
        <location evidence="1">Cell envelope</location>
    </subcellularLocation>
</comment>
<evidence type="ECO:0000259" key="5">
    <source>
        <dbReference type="Pfam" id="PF13407"/>
    </source>
</evidence>
<keyword evidence="3 4" id="KW-0732">Signal</keyword>
<evidence type="ECO:0000256" key="4">
    <source>
        <dbReference type="SAM" id="SignalP"/>
    </source>
</evidence>
<dbReference type="GO" id="GO:0030246">
    <property type="term" value="F:carbohydrate binding"/>
    <property type="evidence" value="ECO:0007669"/>
    <property type="project" value="UniProtKB-ARBA"/>
</dbReference>
<accession>A0A917G5M7</accession>
<keyword evidence="7" id="KW-1185">Reference proteome</keyword>
<protein>
    <submittedName>
        <fullName evidence="6">Rhizopine-binding protein</fullName>
    </submittedName>
</protein>
<evidence type="ECO:0000313" key="7">
    <source>
        <dbReference type="Proteomes" id="UP000644756"/>
    </source>
</evidence>
<dbReference type="PANTHER" id="PTHR46847">
    <property type="entry name" value="D-ALLOSE-BINDING PERIPLASMIC PROTEIN-RELATED"/>
    <property type="match status" value="1"/>
</dbReference>
<comment type="caution">
    <text evidence="6">The sequence shown here is derived from an EMBL/GenBank/DDBJ whole genome shotgun (WGS) entry which is preliminary data.</text>
</comment>
<comment type="similarity">
    <text evidence="2">Belongs to the bacterial solute-binding protein 2 family.</text>
</comment>
<reference evidence="6" key="2">
    <citation type="submission" date="2020-09" db="EMBL/GenBank/DDBJ databases">
        <authorList>
            <person name="Sun Q."/>
            <person name="Zhou Y."/>
        </authorList>
    </citation>
    <scope>NUCLEOTIDE SEQUENCE</scope>
    <source>
        <strain evidence="6">CGMCC 1.12987</strain>
    </source>
</reference>
<evidence type="ECO:0000256" key="3">
    <source>
        <dbReference type="ARBA" id="ARBA00022729"/>
    </source>
</evidence>
<feature type="chain" id="PRO_5039169858" evidence="4">
    <location>
        <begin position="31"/>
        <end position="333"/>
    </location>
</feature>
<dbReference type="InterPro" id="IPR028082">
    <property type="entry name" value="Peripla_BP_I"/>
</dbReference>
<dbReference type="AlphaFoldDB" id="A0A917G5M7"/>
<gene>
    <name evidence="6" type="ORF">GCM10010916_44430</name>
</gene>
<dbReference type="GO" id="GO:0030313">
    <property type="term" value="C:cell envelope"/>
    <property type="evidence" value="ECO:0007669"/>
    <property type="project" value="UniProtKB-SubCell"/>
</dbReference>
<dbReference type="Pfam" id="PF13407">
    <property type="entry name" value="Peripla_BP_4"/>
    <property type="match status" value="1"/>
</dbReference>
<dbReference type="SUPFAM" id="SSF53822">
    <property type="entry name" value="Periplasmic binding protein-like I"/>
    <property type="match status" value="1"/>
</dbReference>
<sequence>MHDKAEKQTMKKWKTVVLAALLMVQLTACGSSGIGRDPADSAVRHEEGMADKKVLLGVTYSKLQNEYIAALQHAIRAKAQEINVELAEADGQGRADNQITQVERFIADGVDAIIVNPTDRKGVAPAIDFAVDAGIPIIVLTAEVSNLDKATAYVGSNDVIAGRMETEFIVNALGGNGAVVIIHGPNGDSAQMNRTEGIKQVLSQTPDIKIIAEQTANFSLMQAFSLMEGWLQTYPRIDAVIAQNDEMALGAYKAIEAANRQDDVVVVGVDAIPDALKSIEEGKLAATVFQDAQGQGSLAVEIAVRAANSEPVNHMNIVPFELVTQENIFEYQP</sequence>